<dbReference type="PANTHER" id="PTHR11480">
    <property type="entry name" value="SAPOSIN-RELATED"/>
    <property type="match status" value="1"/>
</dbReference>
<keyword evidence="8" id="KW-1015">Disulfide bond</keyword>
<dbReference type="InterPro" id="IPR008139">
    <property type="entry name" value="SaposinB_dom"/>
</dbReference>
<dbReference type="PANTHER" id="PTHR11480:SF3">
    <property type="entry name" value="BCDNA.GH08312"/>
    <property type="match status" value="1"/>
</dbReference>
<comment type="function">
    <text evidence="10">Pulmonary surfactant-associated proteins promote alveolar stability by lowering the surface tension at the air-liquid interface in the peripheral air spaces. SP-B increases the collapse pressure of palmitic acid to nearly 70 millinewtons per meter.</text>
</comment>
<evidence type="ECO:0000313" key="14">
    <source>
        <dbReference type="EMBL" id="KAJ8898851.1"/>
    </source>
</evidence>
<evidence type="ECO:0000256" key="12">
    <source>
        <dbReference type="ARBA" id="ARBA00041785"/>
    </source>
</evidence>
<dbReference type="Pfam" id="PF03489">
    <property type="entry name" value="SapB_2"/>
    <property type="match status" value="2"/>
</dbReference>
<dbReference type="Pfam" id="PF05184">
    <property type="entry name" value="SapB_1"/>
    <property type="match status" value="2"/>
</dbReference>
<evidence type="ECO:0000256" key="5">
    <source>
        <dbReference type="ARBA" id="ARBA00022737"/>
    </source>
</evidence>
<evidence type="ECO:0000256" key="9">
    <source>
        <dbReference type="ARBA" id="ARBA00023180"/>
    </source>
</evidence>
<keyword evidence="6" id="KW-0378">Hydrolase</keyword>
<feature type="domain" description="Saposin B-type" evidence="13">
    <location>
        <begin position="143"/>
        <end position="223"/>
    </location>
</feature>
<dbReference type="Gene3D" id="1.10.225.10">
    <property type="entry name" value="Saposin-like"/>
    <property type="match status" value="2"/>
</dbReference>
<accession>A0AAV8U8V1</accession>
<evidence type="ECO:0000256" key="1">
    <source>
        <dbReference type="ARBA" id="ARBA00004239"/>
    </source>
</evidence>
<dbReference type="InterPro" id="IPR008373">
    <property type="entry name" value="Saposin"/>
</dbReference>
<keyword evidence="2" id="KW-0964">Secreted</keyword>
<gene>
    <name evidence="14" type="ORF">K2173_008160</name>
</gene>
<protein>
    <recommendedName>
        <fullName evidence="11">Pulmonary surfactant-associated protein B</fullName>
    </recommendedName>
    <alternativeName>
        <fullName evidence="12">Pulmonary surfactant-associated proteolipid SPL(Phe)</fullName>
    </alternativeName>
</protein>
<dbReference type="GO" id="GO:0005764">
    <property type="term" value="C:lysosome"/>
    <property type="evidence" value="ECO:0007669"/>
    <property type="project" value="InterPro"/>
</dbReference>
<dbReference type="EMBL" id="JAIWQS010000008">
    <property type="protein sequence ID" value="KAJ8898851.1"/>
    <property type="molecule type" value="Genomic_DNA"/>
</dbReference>
<keyword evidence="15" id="KW-1185">Reference proteome</keyword>
<keyword evidence="4" id="KW-0732">Signal</keyword>
<keyword evidence="7" id="KW-0865">Zymogen</keyword>
<evidence type="ECO:0000256" key="6">
    <source>
        <dbReference type="ARBA" id="ARBA00022750"/>
    </source>
</evidence>
<sequence>MDGRIGILFIVLLGAGWGCTARFVVYQISTERSVNHRAAGSVMHESEGQYSGEVIKNNQVCTLCEEFATQALDYLANNKTENEVLEILRATCSRVLTFKEKCITLVDYYAPLFFSEISSLQPEAFCRKVNLCQEMVTLSSQLKEDSCALCHTTVSNILVKLKDPDTQLDILEVLLKACNSMDKYAQKCKRLVFEYGPLFLANAEKFLEQTDICCMLHACNQASDLERADS</sequence>
<dbReference type="SMART" id="SM00741">
    <property type="entry name" value="SapB"/>
    <property type="match status" value="2"/>
</dbReference>
<evidence type="ECO:0000256" key="10">
    <source>
        <dbReference type="ARBA" id="ARBA00037221"/>
    </source>
</evidence>
<evidence type="ECO:0000256" key="7">
    <source>
        <dbReference type="ARBA" id="ARBA00023145"/>
    </source>
</evidence>
<evidence type="ECO:0000313" key="15">
    <source>
        <dbReference type="Proteomes" id="UP001159364"/>
    </source>
</evidence>
<feature type="domain" description="Saposin B-type" evidence="13">
    <location>
        <begin position="57"/>
        <end position="136"/>
    </location>
</feature>
<dbReference type="GO" id="GO:0006508">
    <property type="term" value="P:proteolysis"/>
    <property type="evidence" value="ECO:0007669"/>
    <property type="project" value="UniProtKB-KW"/>
</dbReference>
<keyword evidence="9" id="KW-0325">Glycoprotein</keyword>
<comment type="caution">
    <text evidence="14">The sequence shown here is derived from an EMBL/GenBank/DDBJ whole genome shotgun (WGS) entry which is preliminary data.</text>
</comment>
<keyword evidence="5" id="KW-0677">Repeat</keyword>
<dbReference type="Proteomes" id="UP001159364">
    <property type="component" value="Linkage Group LG08"/>
</dbReference>
<dbReference type="AlphaFoldDB" id="A0AAV8U8V1"/>
<name>A0AAV8U8V1_9ROSI</name>
<keyword evidence="3" id="KW-0645">Protease</keyword>
<proteinExistence type="predicted"/>
<evidence type="ECO:0000256" key="8">
    <source>
        <dbReference type="ARBA" id="ARBA00023157"/>
    </source>
</evidence>
<dbReference type="InterPro" id="IPR051428">
    <property type="entry name" value="Sphingo_Act-Surfact_Prot"/>
</dbReference>
<evidence type="ECO:0000256" key="3">
    <source>
        <dbReference type="ARBA" id="ARBA00022670"/>
    </source>
</evidence>
<dbReference type="GO" id="GO:0005576">
    <property type="term" value="C:extracellular region"/>
    <property type="evidence" value="ECO:0007669"/>
    <property type="project" value="UniProtKB-SubCell"/>
</dbReference>
<dbReference type="FunFam" id="1.10.225.10:FF:000008">
    <property type="entry name" value="Pulmonary surfactant-associated protein B"/>
    <property type="match status" value="1"/>
</dbReference>
<dbReference type="InterPro" id="IPR011001">
    <property type="entry name" value="Saposin-like"/>
</dbReference>
<dbReference type="PRINTS" id="PR01797">
    <property type="entry name" value="SAPOSIN"/>
</dbReference>
<dbReference type="SUPFAM" id="SSF47862">
    <property type="entry name" value="Saposin"/>
    <property type="match status" value="2"/>
</dbReference>
<evidence type="ECO:0000256" key="4">
    <source>
        <dbReference type="ARBA" id="ARBA00022729"/>
    </source>
</evidence>
<dbReference type="GO" id="GO:0006665">
    <property type="term" value="P:sphingolipid metabolic process"/>
    <property type="evidence" value="ECO:0007669"/>
    <property type="project" value="InterPro"/>
</dbReference>
<dbReference type="InterPro" id="IPR008138">
    <property type="entry name" value="SapB_2"/>
</dbReference>
<dbReference type="InterPro" id="IPR007856">
    <property type="entry name" value="SapB_1"/>
</dbReference>
<dbReference type="GO" id="GO:0004190">
    <property type="term" value="F:aspartic-type endopeptidase activity"/>
    <property type="evidence" value="ECO:0007669"/>
    <property type="project" value="UniProtKB-KW"/>
</dbReference>
<evidence type="ECO:0000256" key="11">
    <source>
        <dbReference type="ARBA" id="ARBA00041094"/>
    </source>
</evidence>
<dbReference type="PROSITE" id="PS50015">
    <property type="entry name" value="SAP_B"/>
    <property type="match status" value="2"/>
</dbReference>
<evidence type="ECO:0000256" key="2">
    <source>
        <dbReference type="ARBA" id="ARBA00022525"/>
    </source>
</evidence>
<evidence type="ECO:0000259" key="13">
    <source>
        <dbReference type="PROSITE" id="PS50015"/>
    </source>
</evidence>
<comment type="subcellular location">
    <subcellularLocation>
        <location evidence="1">Secreted</location>
        <location evidence="1">Extracellular space</location>
    </subcellularLocation>
</comment>
<dbReference type="GO" id="GO:0016020">
    <property type="term" value="C:membrane"/>
    <property type="evidence" value="ECO:0007669"/>
    <property type="project" value="GOC"/>
</dbReference>
<keyword evidence="6" id="KW-0064">Aspartyl protease</keyword>
<reference evidence="14 15" key="1">
    <citation type="submission" date="2021-09" db="EMBL/GenBank/DDBJ databases">
        <title>Genomic insights and catalytic innovation underlie evolution of tropane alkaloids biosynthesis.</title>
        <authorList>
            <person name="Wang Y.-J."/>
            <person name="Tian T."/>
            <person name="Huang J.-P."/>
            <person name="Huang S.-X."/>
        </authorList>
    </citation>
    <scope>NUCLEOTIDE SEQUENCE [LARGE SCALE GENOMIC DNA]</scope>
    <source>
        <strain evidence="14">KIB-2018</strain>
        <tissue evidence="14">Leaf</tissue>
    </source>
</reference>
<organism evidence="14 15">
    <name type="scientific">Erythroxylum novogranatense</name>
    <dbReference type="NCBI Taxonomy" id="1862640"/>
    <lineage>
        <taxon>Eukaryota</taxon>
        <taxon>Viridiplantae</taxon>
        <taxon>Streptophyta</taxon>
        <taxon>Embryophyta</taxon>
        <taxon>Tracheophyta</taxon>
        <taxon>Spermatophyta</taxon>
        <taxon>Magnoliopsida</taxon>
        <taxon>eudicotyledons</taxon>
        <taxon>Gunneridae</taxon>
        <taxon>Pentapetalae</taxon>
        <taxon>rosids</taxon>
        <taxon>fabids</taxon>
        <taxon>Malpighiales</taxon>
        <taxon>Erythroxylaceae</taxon>
        <taxon>Erythroxylum</taxon>
    </lineage>
</organism>